<dbReference type="Proteomes" id="UP000613512">
    <property type="component" value="Unassembled WGS sequence"/>
</dbReference>
<evidence type="ECO:0000313" key="2">
    <source>
        <dbReference type="EMBL" id="GGA78374.1"/>
    </source>
</evidence>
<reference evidence="2" key="1">
    <citation type="journal article" date="2014" name="Int. J. Syst. Evol. Microbiol.">
        <title>Complete genome sequence of Corynebacterium casei LMG S-19264T (=DSM 44701T), isolated from a smear-ripened cheese.</title>
        <authorList>
            <consortium name="US DOE Joint Genome Institute (JGI-PGF)"/>
            <person name="Walter F."/>
            <person name="Albersmeier A."/>
            <person name="Kalinowski J."/>
            <person name="Ruckert C."/>
        </authorList>
    </citation>
    <scope>NUCLEOTIDE SEQUENCE</scope>
    <source>
        <strain evidence="2">CGMCC 1.12408</strain>
    </source>
</reference>
<keyword evidence="3" id="KW-1185">Reference proteome</keyword>
<dbReference type="Pfam" id="PF18467">
    <property type="entry name" value="DUF5613"/>
    <property type="match status" value="1"/>
</dbReference>
<dbReference type="PROSITE" id="PS51186">
    <property type="entry name" value="GNAT"/>
    <property type="match status" value="1"/>
</dbReference>
<protein>
    <submittedName>
        <fullName evidence="2">Acetyltransferase</fullName>
    </submittedName>
</protein>
<dbReference type="EMBL" id="BMEY01000010">
    <property type="protein sequence ID" value="GGA78374.1"/>
    <property type="molecule type" value="Genomic_DNA"/>
</dbReference>
<feature type="domain" description="N-acetyltransferase" evidence="1">
    <location>
        <begin position="115"/>
        <end position="250"/>
    </location>
</feature>
<dbReference type="InterPro" id="IPR040549">
    <property type="entry name" value="DUF5613"/>
</dbReference>
<dbReference type="InterPro" id="IPR016181">
    <property type="entry name" value="Acyl_CoA_acyltransferase"/>
</dbReference>
<gene>
    <name evidence="2" type="ORF">GCM10008025_22320</name>
</gene>
<dbReference type="RefSeq" id="WP_188384743.1">
    <property type="nucleotide sequence ID" value="NZ_BMEY01000010.1"/>
</dbReference>
<dbReference type="AlphaFoldDB" id="A0A916S210"/>
<dbReference type="CDD" id="cd04301">
    <property type="entry name" value="NAT_SF"/>
    <property type="match status" value="1"/>
</dbReference>
<dbReference type="Pfam" id="PF13673">
    <property type="entry name" value="Acetyltransf_10"/>
    <property type="match status" value="1"/>
</dbReference>
<dbReference type="InterPro" id="IPR000182">
    <property type="entry name" value="GNAT_dom"/>
</dbReference>
<dbReference type="SUPFAM" id="SSF55729">
    <property type="entry name" value="Acyl-CoA N-acyltransferases (Nat)"/>
    <property type="match status" value="1"/>
</dbReference>
<reference evidence="2" key="2">
    <citation type="submission" date="2020-09" db="EMBL/GenBank/DDBJ databases">
        <authorList>
            <person name="Sun Q."/>
            <person name="Zhou Y."/>
        </authorList>
    </citation>
    <scope>NUCLEOTIDE SEQUENCE</scope>
    <source>
        <strain evidence="2">CGMCC 1.12408</strain>
    </source>
</reference>
<evidence type="ECO:0000259" key="1">
    <source>
        <dbReference type="PROSITE" id="PS51186"/>
    </source>
</evidence>
<dbReference type="GO" id="GO:0016747">
    <property type="term" value="F:acyltransferase activity, transferring groups other than amino-acyl groups"/>
    <property type="evidence" value="ECO:0007669"/>
    <property type="project" value="InterPro"/>
</dbReference>
<name>A0A916S210_9BACI</name>
<dbReference type="Gene3D" id="3.40.630.30">
    <property type="match status" value="1"/>
</dbReference>
<accession>A0A916S210</accession>
<comment type="caution">
    <text evidence="2">The sequence shown here is derived from an EMBL/GenBank/DDBJ whole genome shotgun (WGS) entry which is preliminary data.</text>
</comment>
<proteinExistence type="predicted"/>
<organism evidence="2 3">
    <name type="scientific">Ornithinibacillus halotolerans</name>
    <dbReference type="NCBI Taxonomy" id="1274357"/>
    <lineage>
        <taxon>Bacteria</taxon>
        <taxon>Bacillati</taxon>
        <taxon>Bacillota</taxon>
        <taxon>Bacilli</taxon>
        <taxon>Bacillales</taxon>
        <taxon>Bacillaceae</taxon>
        <taxon>Ornithinibacillus</taxon>
    </lineage>
</organism>
<sequence>MNIAFENIQTIGHIINENNLYKHFHYPEMLSRYDSNFIEFKQMPTLEEFVQIENYLRDFHLKNGQEHLKFIFPQDIEISSDVNQHLNNKDYSIGFLELYKIQPENFTDVIGNEGISIEVVNSFTLHDYLNLQFHQDLQFGENFAKEKQNSLRNCFEDESIVQIIAYYQDTPAGAVDVILTEDTAEIDNLFVIDNLQRKGIGSQLQKFVMKMVHDKTVILVADGEDTPRDMYQKQGYTLCGFQYEALKVFK</sequence>
<evidence type="ECO:0000313" key="3">
    <source>
        <dbReference type="Proteomes" id="UP000613512"/>
    </source>
</evidence>